<reference evidence="1" key="2">
    <citation type="submission" date="2023-05" db="EMBL/GenBank/DDBJ databases">
        <authorList>
            <consortium name="Lawrence Berkeley National Laboratory"/>
            <person name="Steindorff A."/>
            <person name="Hensen N."/>
            <person name="Bonometti L."/>
            <person name="Westerberg I."/>
            <person name="Brannstrom I.O."/>
            <person name="Guillou S."/>
            <person name="Cros-Aarteil S."/>
            <person name="Calhoun S."/>
            <person name="Haridas S."/>
            <person name="Kuo A."/>
            <person name="Mondo S."/>
            <person name="Pangilinan J."/>
            <person name="Riley R."/>
            <person name="Labutti K."/>
            <person name="Andreopoulos B."/>
            <person name="Lipzen A."/>
            <person name="Chen C."/>
            <person name="Yanf M."/>
            <person name="Daum C."/>
            <person name="Ng V."/>
            <person name="Clum A."/>
            <person name="Ohm R."/>
            <person name="Martin F."/>
            <person name="Silar P."/>
            <person name="Natvig D."/>
            <person name="Lalanne C."/>
            <person name="Gautier V."/>
            <person name="Ament-Velasquez S.L."/>
            <person name="Kruys A."/>
            <person name="Hutchinson M.I."/>
            <person name="Powell A.J."/>
            <person name="Barry K."/>
            <person name="Miller A.N."/>
            <person name="Grigoriev I.V."/>
            <person name="Debuchy R."/>
            <person name="Gladieux P."/>
            <person name="Thoren M.H."/>
            <person name="Johannesson H."/>
        </authorList>
    </citation>
    <scope>NUCLEOTIDE SEQUENCE</scope>
    <source>
        <strain evidence="1">CBS 757.83</strain>
    </source>
</reference>
<dbReference type="Proteomes" id="UP001305647">
    <property type="component" value="Unassembled WGS sequence"/>
</dbReference>
<evidence type="ECO:0000313" key="2">
    <source>
        <dbReference type="Proteomes" id="UP001305647"/>
    </source>
</evidence>
<sequence length="102" mass="11688">MVFRDLCWGWHWAGRKTYIFWDRKLRTVPSSSSVLARFRSGVQPAEWVRIHGDGWDLCTGTKAGLPTHVWFCLSLEIPGSWVGNGVVLGCLVIHYGILDDRW</sequence>
<gene>
    <name evidence="1" type="ORF">N658DRAFT_189397</name>
</gene>
<reference evidence="1" key="1">
    <citation type="journal article" date="2023" name="Mol. Phylogenet. Evol.">
        <title>Genome-scale phylogeny and comparative genomics of the fungal order Sordariales.</title>
        <authorList>
            <person name="Hensen N."/>
            <person name="Bonometti L."/>
            <person name="Westerberg I."/>
            <person name="Brannstrom I.O."/>
            <person name="Guillou S."/>
            <person name="Cros-Aarteil S."/>
            <person name="Calhoun S."/>
            <person name="Haridas S."/>
            <person name="Kuo A."/>
            <person name="Mondo S."/>
            <person name="Pangilinan J."/>
            <person name="Riley R."/>
            <person name="LaButti K."/>
            <person name="Andreopoulos B."/>
            <person name="Lipzen A."/>
            <person name="Chen C."/>
            <person name="Yan M."/>
            <person name="Daum C."/>
            <person name="Ng V."/>
            <person name="Clum A."/>
            <person name="Steindorff A."/>
            <person name="Ohm R.A."/>
            <person name="Martin F."/>
            <person name="Silar P."/>
            <person name="Natvig D.O."/>
            <person name="Lalanne C."/>
            <person name="Gautier V."/>
            <person name="Ament-Velasquez S.L."/>
            <person name="Kruys A."/>
            <person name="Hutchinson M.I."/>
            <person name="Powell A.J."/>
            <person name="Barry K."/>
            <person name="Miller A.N."/>
            <person name="Grigoriev I.V."/>
            <person name="Debuchy R."/>
            <person name="Gladieux P."/>
            <person name="Hiltunen Thoren M."/>
            <person name="Johannesson H."/>
        </authorList>
    </citation>
    <scope>NUCLEOTIDE SEQUENCE</scope>
    <source>
        <strain evidence="1">CBS 757.83</strain>
    </source>
</reference>
<comment type="caution">
    <text evidence="1">The sequence shown here is derived from an EMBL/GenBank/DDBJ whole genome shotgun (WGS) entry which is preliminary data.</text>
</comment>
<accession>A0AAN6Q8C6</accession>
<organism evidence="1 2">
    <name type="scientific">Parathielavia hyrcaniae</name>
    <dbReference type="NCBI Taxonomy" id="113614"/>
    <lineage>
        <taxon>Eukaryota</taxon>
        <taxon>Fungi</taxon>
        <taxon>Dikarya</taxon>
        <taxon>Ascomycota</taxon>
        <taxon>Pezizomycotina</taxon>
        <taxon>Sordariomycetes</taxon>
        <taxon>Sordariomycetidae</taxon>
        <taxon>Sordariales</taxon>
        <taxon>Chaetomiaceae</taxon>
        <taxon>Parathielavia</taxon>
    </lineage>
</organism>
<keyword evidence="2" id="KW-1185">Reference proteome</keyword>
<dbReference type="EMBL" id="MU863626">
    <property type="protein sequence ID" value="KAK4104796.1"/>
    <property type="molecule type" value="Genomic_DNA"/>
</dbReference>
<evidence type="ECO:0000313" key="1">
    <source>
        <dbReference type="EMBL" id="KAK4104796.1"/>
    </source>
</evidence>
<protein>
    <submittedName>
        <fullName evidence="1">Uncharacterized protein</fullName>
    </submittedName>
</protein>
<proteinExistence type="predicted"/>
<dbReference type="AlphaFoldDB" id="A0AAN6Q8C6"/>
<name>A0AAN6Q8C6_9PEZI</name>